<dbReference type="Proteomes" id="UP000606499">
    <property type="component" value="Unassembled WGS sequence"/>
</dbReference>
<dbReference type="RefSeq" id="WP_186949488.1">
    <property type="nucleotide sequence ID" value="NZ_JACOPL010000002.1"/>
</dbReference>
<feature type="binding site" evidence="6">
    <location>
        <position position="144"/>
    </location>
    <ligand>
        <name>S-adenosyl-L-methionine</name>
        <dbReference type="ChEBI" id="CHEBI:59789"/>
    </ligand>
</feature>
<dbReference type="GO" id="GO:0070043">
    <property type="term" value="F:rRNA (guanine-N7-)-methyltransferase activity"/>
    <property type="evidence" value="ECO:0007669"/>
    <property type="project" value="UniProtKB-UniRule"/>
</dbReference>
<evidence type="ECO:0000313" key="8">
    <source>
        <dbReference type="Proteomes" id="UP000606499"/>
    </source>
</evidence>
<proteinExistence type="inferred from homology"/>
<dbReference type="FunFam" id="3.40.50.150:FF:000041">
    <property type="entry name" value="Ribosomal RNA small subunit methyltransferase G"/>
    <property type="match status" value="1"/>
</dbReference>
<dbReference type="EMBL" id="JACOPL010000002">
    <property type="protein sequence ID" value="MBC5724302.1"/>
    <property type="molecule type" value="Genomic_DNA"/>
</dbReference>
<reference evidence="7" key="1">
    <citation type="submission" date="2020-08" db="EMBL/GenBank/DDBJ databases">
        <title>Genome public.</title>
        <authorList>
            <person name="Liu C."/>
            <person name="Sun Q."/>
        </authorList>
    </citation>
    <scope>NUCLEOTIDE SEQUENCE</scope>
    <source>
        <strain evidence="7">NSJ-28</strain>
    </source>
</reference>
<dbReference type="SUPFAM" id="SSF53335">
    <property type="entry name" value="S-adenosyl-L-methionine-dependent methyltransferases"/>
    <property type="match status" value="1"/>
</dbReference>
<dbReference type="Pfam" id="PF02527">
    <property type="entry name" value="GidB"/>
    <property type="match status" value="1"/>
</dbReference>
<comment type="subcellular location">
    <subcellularLocation>
        <location evidence="6">Cytoplasm</location>
    </subcellularLocation>
</comment>
<comment type="caution">
    <text evidence="7">The sequence shown here is derived from an EMBL/GenBank/DDBJ whole genome shotgun (WGS) entry which is preliminary data.</text>
</comment>
<comment type="similarity">
    <text evidence="6">Belongs to the methyltransferase superfamily. RNA methyltransferase RsmG family.</text>
</comment>
<sequence length="234" mass="25566">MNERMLLEDGLKQLSLSFSPQSVEKLLRFSDLLLEKNRVMNLTAVTDPTEVVTRHFLDCAVLAPHLPAGQTVLDVGTGAGFPGVPLAILCPDTVFTLLDAQRKRVDFLQETISALGLSNCTAVHARAEEFAKAHRAAFDVAVSRAVAELRVLCELTLPMVRVGGAFYAMKAADCMDEVGSAAHAFAVLGAPAAELLHYTVPHAGVERTMVRLQKLEDTPDRYPRRFKKIQTDPL</sequence>
<feature type="binding site" evidence="6">
    <location>
        <position position="76"/>
    </location>
    <ligand>
        <name>S-adenosyl-L-methionine</name>
        <dbReference type="ChEBI" id="CHEBI:59789"/>
    </ligand>
</feature>
<comment type="caution">
    <text evidence="6">Lacks conserved residue(s) required for the propagation of feature annotation.</text>
</comment>
<dbReference type="HAMAP" id="MF_00074">
    <property type="entry name" value="16SrRNA_methyltr_G"/>
    <property type="match status" value="1"/>
</dbReference>
<keyword evidence="4 6" id="KW-0808">Transferase</keyword>
<dbReference type="AlphaFoldDB" id="A0A923RUU1"/>
<organism evidence="7 8">
    <name type="scientific">Agathobaculum faecis</name>
    <dbReference type="NCBI Taxonomy" id="2763013"/>
    <lineage>
        <taxon>Bacteria</taxon>
        <taxon>Bacillati</taxon>
        <taxon>Bacillota</taxon>
        <taxon>Clostridia</taxon>
        <taxon>Eubacteriales</taxon>
        <taxon>Butyricicoccaceae</taxon>
        <taxon>Agathobaculum</taxon>
    </lineage>
</organism>
<dbReference type="PANTHER" id="PTHR31760:SF0">
    <property type="entry name" value="S-ADENOSYL-L-METHIONINE-DEPENDENT METHYLTRANSFERASES SUPERFAMILY PROTEIN"/>
    <property type="match status" value="1"/>
</dbReference>
<evidence type="ECO:0000256" key="4">
    <source>
        <dbReference type="ARBA" id="ARBA00022679"/>
    </source>
</evidence>
<evidence type="ECO:0000256" key="1">
    <source>
        <dbReference type="ARBA" id="ARBA00022490"/>
    </source>
</evidence>
<gene>
    <name evidence="6 7" type="primary">rsmG</name>
    <name evidence="7" type="ORF">H8S45_02310</name>
</gene>
<dbReference type="NCBIfam" id="TIGR00138">
    <property type="entry name" value="rsmG_gidB"/>
    <property type="match status" value="1"/>
</dbReference>
<feature type="binding site" evidence="6">
    <location>
        <begin position="127"/>
        <end position="128"/>
    </location>
    <ligand>
        <name>S-adenosyl-L-methionine</name>
        <dbReference type="ChEBI" id="CHEBI:59789"/>
    </ligand>
</feature>
<dbReference type="InterPro" id="IPR029063">
    <property type="entry name" value="SAM-dependent_MTases_sf"/>
</dbReference>
<keyword evidence="3 6" id="KW-0489">Methyltransferase</keyword>
<dbReference type="PANTHER" id="PTHR31760">
    <property type="entry name" value="S-ADENOSYL-L-METHIONINE-DEPENDENT METHYLTRANSFERASES SUPERFAMILY PROTEIN"/>
    <property type="match status" value="1"/>
</dbReference>
<keyword evidence="1 6" id="KW-0963">Cytoplasm</keyword>
<keyword evidence="8" id="KW-1185">Reference proteome</keyword>
<evidence type="ECO:0000256" key="5">
    <source>
        <dbReference type="ARBA" id="ARBA00022691"/>
    </source>
</evidence>
<protein>
    <recommendedName>
        <fullName evidence="6">Ribosomal RNA small subunit methyltransferase G</fullName>
        <ecNumber evidence="6">2.1.1.-</ecNumber>
    </recommendedName>
    <alternativeName>
        <fullName evidence="6">16S rRNA 7-methylguanosine methyltransferase</fullName>
        <shortName evidence="6">16S rRNA m7G methyltransferase</shortName>
    </alternativeName>
</protein>
<name>A0A923RUU1_9FIRM</name>
<feature type="binding site" evidence="6">
    <location>
        <position position="81"/>
    </location>
    <ligand>
        <name>S-adenosyl-L-methionine</name>
        <dbReference type="ChEBI" id="CHEBI:59789"/>
    </ligand>
</feature>
<comment type="function">
    <text evidence="6">Specifically methylates the N7 position of a guanine in 16S rRNA.</text>
</comment>
<dbReference type="PIRSF" id="PIRSF003078">
    <property type="entry name" value="GidB"/>
    <property type="match status" value="1"/>
</dbReference>
<keyword evidence="5 6" id="KW-0949">S-adenosyl-L-methionine</keyword>
<dbReference type="EC" id="2.1.1.-" evidence="6"/>
<evidence type="ECO:0000256" key="6">
    <source>
        <dbReference type="HAMAP-Rule" id="MF_00074"/>
    </source>
</evidence>
<dbReference type="GO" id="GO:0005829">
    <property type="term" value="C:cytosol"/>
    <property type="evidence" value="ECO:0007669"/>
    <property type="project" value="TreeGrafter"/>
</dbReference>
<dbReference type="InterPro" id="IPR003682">
    <property type="entry name" value="rRNA_ssu_MeTfrase_G"/>
</dbReference>
<dbReference type="Gene3D" id="3.40.50.150">
    <property type="entry name" value="Vaccinia Virus protein VP39"/>
    <property type="match status" value="1"/>
</dbReference>
<keyword evidence="2 6" id="KW-0698">rRNA processing</keyword>
<accession>A0A923RUU1</accession>
<dbReference type="CDD" id="cd02440">
    <property type="entry name" value="AdoMet_MTases"/>
    <property type="match status" value="1"/>
</dbReference>
<evidence type="ECO:0000256" key="3">
    <source>
        <dbReference type="ARBA" id="ARBA00022603"/>
    </source>
</evidence>
<evidence type="ECO:0000256" key="2">
    <source>
        <dbReference type="ARBA" id="ARBA00022552"/>
    </source>
</evidence>
<evidence type="ECO:0000313" key="7">
    <source>
        <dbReference type="EMBL" id="MBC5724302.1"/>
    </source>
</evidence>